<feature type="compositionally biased region" description="Acidic residues" evidence="1">
    <location>
        <begin position="66"/>
        <end position="75"/>
    </location>
</feature>
<dbReference type="EMBL" id="CAAALY010072469">
    <property type="protein sequence ID" value="VEL25231.1"/>
    <property type="molecule type" value="Genomic_DNA"/>
</dbReference>
<dbReference type="OrthoDB" id="6253343at2759"/>
<organism evidence="2 3">
    <name type="scientific">Protopolystoma xenopodis</name>
    <dbReference type="NCBI Taxonomy" id="117903"/>
    <lineage>
        <taxon>Eukaryota</taxon>
        <taxon>Metazoa</taxon>
        <taxon>Spiralia</taxon>
        <taxon>Lophotrochozoa</taxon>
        <taxon>Platyhelminthes</taxon>
        <taxon>Monogenea</taxon>
        <taxon>Polyopisthocotylea</taxon>
        <taxon>Polystomatidea</taxon>
        <taxon>Polystomatidae</taxon>
        <taxon>Protopolystoma</taxon>
    </lineage>
</organism>
<protein>
    <submittedName>
        <fullName evidence="2">Uncharacterized protein</fullName>
    </submittedName>
</protein>
<comment type="caution">
    <text evidence="2">The sequence shown here is derived from an EMBL/GenBank/DDBJ whole genome shotgun (WGS) entry which is preliminary data.</text>
</comment>
<feature type="compositionally biased region" description="Gly residues" evidence="1">
    <location>
        <begin position="93"/>
        <end position="109"/>
    </location>
</feature>
<sequence>MPDRSLDDLISDQVITDATEEAEMVGDDEGLGQETHSLAIGDGDGDRSSTDTEDARWNGEAGELGPDADDEELDNDYCQAYFDNGEGDFSDDGLGGYTVGGEDGGGGRGDQGDYYE</sequence>
<proteinExistence type="predicted"/>
<feature type="region of interest" description="Disordered" evidence="1">
    <location>
        <begin position="19"/>
        <end position="116"/>
    </location>
</feature>
<evidence type="ECO:0000313" key="2">
    <source>
        <dbReference type="EMBL" id="VEL25231.1"/>
    </source>
</evidence>
<name>A0A448X169_9PLAT</name>
<gene>
    <name evidence="2" type="ORF">PXEA_LOCUS18671</name>
</gene>
<dbReference type="AlphaFoldDB" id="A0A448X169"/>
<dbReference type="Proteomes" id="UP000784294">
    <property type="component" value="Unassembled WGS sequence"/>
</dbReference>
<accession>A0A448X169</accession>
<feature type="compositionally biased region" description="Acidic residues" evidence="1">
    <location>
        <begin position="19"/>
        <end position="31"/>
    </location>
</feature>
<evidence type="ECO:0000313" key="3">
    <source>
        <dbReference type="Proteomes" id="UP000784294"/>
    </source>
</evidence>
<evidence type="ECO:0000256" key="1">
    <source>
        <dbReference type="SAM" id="MobiDB-lite"/>
    </source>
</evidence>
<feature type="compositionally biased region" description="Basic and acidic residues" evidence="1">
    <location>
        <begin position="44"/>
        <end position="57"/>
    </location>
</feature>
<reference evidence="2" key="1">
    <citation type="submission" date="2018-11" db="EMBL/GenBank/DDBJ databases">
        <authorList>
            <consortium name="Pathogen Informatics"/>
        </authorList>
    </citation>
    <scope>NUCLEOTIDE SEQUENCE</scope>
</reference>
<keyword evidence="3" id="KW-1185">Reference proteome</keyword>